<dbReference type="HOGENOM" id="CLU_606983_0_0_1"/>
<dbReference type="AlphaFoldDB" id="S7R853"/>
<keyword evidence="3" id="KW-1185">Reference proteome</keyword>
<dbReference type="RefSeq" id="XP_007871044.1">
    <property type="nucleotide sequence ID" value="XM_007872853.1"/>
</dbReference>
<evidence type="ECO:0000313" key="3">
    <source>
        <dbReference type="Proteomes" id="UP000030669"/>
    </source>
</evidence>
<name>S7R853_GLOTA</name>
<dbReference type="GeneID" id="19309927"/>
<evidence type="ECO:0000313" key="2">
    <source>
        <dbReference type="EMBL" id="EPQ50505.1"/>
    </source>
</evidence>
<sequence length="451" mass="48608">MTTYPTPISQTSPAYSQGATPSALSSPPTSPDQFLPGSTASMRSTRQAITEGLIFGDIAGEVISPADGFDVCLQEGGALEDLNPAAYVGLGEAVFEGGAEVLGTLTEPMYTSHQRFLGGMTSGGASTMDGYNIHLENEAAWAEGYNAPVESGVVSMVNACYIPLANGLGGTDSAAYTWLQERGGQGQNTLQGTAAHIPLADGSAVTNQYEMPVEGWPNANGAHLSTQAWSGETLYPGGNMLAQTGPTTSKWSSLTSSGPYVYTPIVQTLYRGVKQIETAGEVSMSATVVSDPPEPLRMIRGWIDGPNMSVRQLTEITHSRGGKDPWCDWKGRKIKLPRCPEGYSCILKFKYGNYRLPTSKMTFETGILSRRDIAVQLALKFLEGHSHLMYDRLRRCQQAGHQHDPCKNCDLGGPPESLQDIILTRIEQKGNQFRGIFENRDGSYSVYPLES</sequence>
<reference evidence="2 3" key="1">
    <citation type="journal article" date="2012" name="Science">
        <title>The Paleozoic origin of enzymatic lignin decomposition reconstructed from 31 fungal genomes.</title>
        <authorList>
            <person name="Floudas D."/>
            <person name="Binder M."/>
            <person name="Riley R."/>
            <person name="Barry K."/>
            <person name="Blanchette R.A."/>
            <person name="Henrissat B."/>
            <person name="Martinez A.T."/>
            <person name="Otillar R."/>
            <person name="Spatafora J.W."/>
            <person name="Yadav J.S."/>
            <person name="Aerts A."/>
            <person name="Benoit I."/>
            <person name="Boyd A."/>
            <person name="Carlson A."/>
            <person name="Copeland A."/>
            <person name="Coutinho P.M."/>
            <person name="de Vries R.P."/>
            <person name="Ferreira P."/>
            <person name="Findley K."/>
            <person name="Foster B."/>
            <person name="Gaskell J."/>
            <person name="Glotzer D."/>
            <person name="Gorecki P."/>
            <person name="Heitman J."/>
            <person name="Hesse C."/>
            <person name="Hori C."/>
            <person name="Igarashi K."/>
            <person name="Jurgens J.A."/>
            <person name="Kallen N."/>
            <person name="Kersten P."/>
            <person name="Kohler A."/>
            <person name="Kuees U."/>
            <person name="Kumar T.K.A."/>
            <person name="Kuo A."/>
            <person name="LaButti K."/>
            <person name="Larrondo L.F."/>
            <person name="Lindquist E."/>
            <person name="Ling A."/>
            <person name="Lombard V."/>
            <person name="Lucas S."/>
            <person name="Lundell T."/>
            <person name="Martin R."/>
            <person name="McLaughlin D.J."/>
            <person name="Morgenstern I."/>
            <person name="Morin E."/>
            <person name="Murat C."/>
            <person name="Nagy L.G."/>
            <person name="Nolan M."/>
            <person name="Ohm R.A."/>
            <person name="Patyshakuliyeva A."/>
            <person name="Rokas A."/>
            <person name="Ruiz-Duenas F.J."/>
            <person name="Sabat G."/>
            <person name="Salamov A."/>
            <person name="Samejima M."/>
            <person name="Schmutz J."/>
            <person name="Slot J.C."/>
            <person name="St John F."/>
            <person name="Stenlid J."/>
            <person name="Sun H."/>
            <person name="Sun S."/>
            <person name="Syed K."/>
            <person name="Tsang A."/>
            <person name="Wiebenga A."/>
            <person name="Young D."/>
            <person name="Pisabarro A."/>
            <person name="Eastwood D.C."/>
            <person name="Martin F."/>
            <person name="Cullen D."/>
            <person name="Grigoriev I.V."/>
            <person name="Hibbett D.S."/>
        </authorList>
    </citation>
    <scope>NUCLEOTIDE SEQUENCE [LARGE SCALE GENOMIC DNA]</scope>
    <source>
        <strain evidence="2 3">ATCC 11539</strain>
    </source>
</reference>
<gene>
    <name evidence="2" type="ORF">GLOTRDRAFT_96985</name>
</gene>
<dbReference type="Proteomes" id="UP000030669">
    <property type="component" value="Unassembled WGS sequence"/>
</dbReference>
<proteinExistence type="predicted"/>
<evidence type="ECO:0000256" key="1">
    <source>
        <dbReference type="SAM" id="MobiDB-lite"/>
    </source>
</evidence>
<dbReference type="EMBL" id="KB469315">
    <property type="protein sequence ID" value="EPQ50505.1"/>
    <property type="molecule type" value="Genomic_DNA"/>
</dbReference>
<protein>
    <submittedName>
        <fullName evidence="2">Uncharacterized protein</fullName>
    </submittedName>
</protein>
<feature type="region of interest" description="Disordered" evidence="1">
    <location>
        <begin position="1"/>
        <end position="39"/>
    </location>
</feature>
<feature type="compositionally biased region" description="Polar residues" evidence="1">
    <location>
        <begin position="1"/>
        <end position="18"/>
    </location>
</feature>
<accession>S7R853</accession>
<organism evidence="2 3">
    <name type="scientific">Gloeophyllum trabeum (strain ATCC 11539 / FP-39264 / Madison 617)</name>
    <name type="common">Brown rot fungus</name>
    <dbReference type="NCBI Taxonomy" id="670483"/>
    <lineage>
        <taxon>Eukaryota</taxon>
        <taxon>Fungi</taxon>
        <taxon>Dikarya</taxon>
        <taxon>Basidiomycota</taxon>
        <taxon>Agaricomycotina</taxon>
        <taxon>Agaricomycetes</taxon>
        <taxon>Gloeophyllales</taxon>
        <taxon>Gloeophyllaceae</taxon>
        <taxon>Gloeophyllum</taxon>
    </lineage>
</organism>
<dbReference type="KEGG" id="gtr:GLOTRDRAFT_96985"/>